<reference evidence="5" key="1">
    <citation type="submission" date="2022-07" db="EMBL/GenBank/DDBJ databases">
        <title>Phylogenomic reconstructions and comparative analyses of Kickxellomycotina fungi.</title>
        <authorList>
            <person name="Reynolds N.K."/>
            <person name="Stajich J.E."/>
            <person name="Barry K."/>
            <person name="Grigoriev I.V."/>
            <person name="Crous P."/>
            <person name="Smith M.E."/>
        </authorList>
    </citation>
    <scope>NUCLEOTIDE SEQUENCE</scope>
    <source>
        <strain evidence="5">NBRC 100468</strain>
    </source>
</reference>
<feature type="transmembrane region" description="Helical" evidence="3">
    <location>
        <begin position="31"/>
        <end position="48"/>
    </location>
</feature>
<dbReference type="OrthoDB" id="310895at2759"/>
<evidence type="ECO:0000256" key="3">
    <source>
        <dbReference type="SAM" id="Phobius"/>
    </source>
</evidence>
<dbReference type="SUPFAM" id="SSF53720">
    <property type="entry name" value="ALDH-like"/>
    <property type="match status" value="1"/>
</dbReference>
<dbReference type="AlphaFoldDB" id="A0A9W8A0D5"/>
<dbReference type="PANTHER" id="PTHR11699">
    <property type="entry name" value="ALDEHYDE DEHYDROGENASE-RELATED"/>
    <property type="match status" value="1"/>
</dbReference>
<protein>
    <submittedName>
        <fullName evidence="5">Meiotic Sister-Chromatid recombination aldehyde dehydrogenase</fullName>
    </submittedName>
</protein>
<dbReference type="FunFam" id="3.40.309.10:FF:000024">
    <property type="entry name" value="Betaine aldehyde dehydrogenase"/>
    <property type="match status" value="1"/>
</dbReference>
<dbReference type="InterPro" id="IPR016163">
    <property type="entry name" value="Ald_DH_C"/>
</dbReference>
<name>A0A9W8A0D5_9FUNG</name>
<evidence type="ECO:0000313" key="6">
    <source>
        <dbReference type="Proteomes" id="UP001150538"/>
    </source>
</evidence>
<keyword evidence="3" id="KW-0812">Transmembrane</keyword>
<dbReference type="Gene3D" id="3.40.309.10">
    <property type="entry name" value="Aldehyde Dehydrogenase, Chain A, domain 2"/>
    <property type="match status" value="1"/>
</dbReference>
<dbReference type="InterPro" id="IPR015590">
    <property type="entry name" value="Aldehyde_DH_dom"/>
</dbReference>
<keyword evidence="6" id="KW-1185">Reference proteome</keyword>
<evidence type="ECO:0000256" key="2">
    <source>
        <dbReference type="ARBA" id="ARBA00023002"/>
    </source>
</evidence>
<feature type="domain" description="Aldehyde dehydrogenase" evidence="4">
    <location>
        <begin position="85"/>
        <end position="553"/>
    </location>
</feature>
<proteinExistence type="inferred from homology"/>
<keyword evidence="3" id="KW-1133">Transmembrane helix</keyword>
<dbReference type="EMBL" id="JANBPU010000014">
    <property type="protein sequence ID" value="KAJ1920367.1"/>
    <property type="molecule type" value="Genomic_DNA"/>
</dbReference>
<sequence>MGCIFESILMSYRAGDGCPLIIAKDLLWQNIYSIIAVAICGIISWVFLTQNSKRGVPFYVAPPEESDPNWKGEKILESPSIRDPNDPRNIVCFDPATARYLGTVVSPTKEEVEEKILKAKTAQKKWAKTSFEERRKVLSSLCDFFTAHQEEISRVACRDTGKTMIDSTFGEILTTCAKLRWTIEHGEKVLAPSSRAPGFLLMYKKAKVYYQPRGVVAALVSWNYPAHNTLGPIISALFAGNAIVVKSSEYVAWSASYFESIIQQCLVANGHDPNIVQFVTGYADVGEAITTSKNIDHITFIGSPGVGKLVMKSAAQNLTPVTLELGGKDCAIIFDDADMSQCVPVMMRGVFQNVGQNCIGIERILVQEGIYDRFVAEMESRVSKLRLGSSLEQGSKVDCGAMTMGTTFGELESLIDDAVNKGAKLLAGGRRFSHPDYPSGQYFQPTLLVDVTPEMDITHNETFGPIMVVMKFTTAEDALERVHSSPYGLGSAVFTSNMKVGRHVALSLRCGMTNINDFATNYLCQSLPFGGIGISGFGRFAGEEGLRGMCIEKAMTEDRWPSLVKTPIPPIVDYPIKDANKGYEFTRQIVNFSYEATVWSRIKAALRLGKTSI</sequence>
<evidence type="ECO:0000313" key="5">
    <source>
        <dbReference type="EMBL" id="KAJ1920367.1"/>
    </source>
</evidence>
<dbReference type="Gene3D" id="3.40.605.10">
    <property type="entry name" value="Aldehyde Dehydrogenase, Chain A, domain 1"/>
    <property type="match status" value="1"/>
</dbReference>
<dbReference type="GO" id="GO:0016620">
    <property type="term" value="F:oxidoreductase activity, acting on the aldehyde or oxo group of donors, NAD or NADP as acceptor"/>
    <property type="evidence" value="ECO:0007669"/>
    <property type="project" value="InterPro"/>
</dbReference>
<gene>
    <name evidence="5" type="primary">MSC7</name>
    <name evidence="5" type="ORF">H4219_001342</name>
</gene>
<accession>A0A9W8A0D5</accession>
<keyword evidence="3" id="KW-0472">Membrane</keyword>
<dbReference type="InterPro" id="IPR016162">
    <property type="entry name" value="Ald_DH_N"/>
</dbReference>
<evidence type="ECO:0000259" key="4">
    <source>
        <dbReference type="Pfam" id="PF00171"/>
    </source>
</evidence>
<dbReference type="CDD" id="cd07098">
    <property type="entry name" value="ALDH_F15-22"/>
    <property type="match status" value="1"/>
</dbReference>
<comment type="similarity">
    <text evidence="1">Belongs to the aldehyde dehydrogenase family.</text>
</comment>
<comment type="caution">
    <text evidence="5">The sequence shown here is derived from an EMBL/GenBank/DDBJ whole genome shotgun (WGS) entry which is preliminary data.</text>
</comment>
<dbReference type="Proteomes" id="UP001150538">
    <property type="component" value="Unassembled WGS sequence"/>
</dbReference>
<organism evidence="5 6">
    <name type="scientific">Mycoemilia scoparia</name>
    <dbReference type="NCBI Taxonomy" id="417184"/>
    <lineage>
        <taxon>Eukaryota</taxon>
        <taxon>Fungi</taxon>
        <taxon>Fungi incertae sedis</taxon>
        <taxon>Zoopagomycota</taxon>
        <taxon>Kickxellomycotina</taxon>
        <taxon>Kickxellomycetes</taxon>
        <taxon>Kickxellales</taxon>
        <taxon>Kickxellaceae</taxon>
        <taxon>Mycoemilia</taxon>
    </lineage>
</organism>
<dbReference type="Pfam" id="PF00171">
    <property type="entry name" value="Aldedh"/>
    <property type="match status" value="1"/>
</dbReference>
<dbReference type="InterPro" id="IPR016161">
    <property type="entry name" value="Ald_DH/histidinol_DH"/>
</dbReference>
<evidence type="ECO:0000256" key="1">
    <source>
        <dbReference type="ARBA" id="ARBA00009986"/>
    </source>
</evidence>
<keyword evidence="2" id="KW-0560">Oxidoreductase</keyword>